<feature type="transmembrane region" description="Helical" evidence="1">
    <location>
        <begin position="175"/>
        <end position="196"/>
    </location>
</feature>
<keyword evidence="1" id="KW-1133">Transmembrane helix</keyword>
<protein>
    <submittedName>
        <fullName evidence="2">ABC transporter permease</fullName>
    </submittedName>
</protein>
<dbReference type="RefSeq" id="WP_136724960.1">
    <property type="nucleotide sequence ID" value="NZ_SUMC01000016.1"/>
</dbReference>
<feature type="transmembrane region" description="Helical" evidence="1">
    <location>
        <begin position="100"/>
        <end position="126"/>
    </location>
</feature>
<dbReference type="EMBL" id="SUMC01000016">
    <property type="protein sequence ID" value="TKA10145.1"/>
    <property type="molecule type" value="Genomic_DNA"/>
</dbReference>
<dbReference type="OrthoDB" id="3297985at2"/>
<accession>A0A4U0T866</accession>
<name>A0A4U0T866_9ACTN</name>
<dbReference type="AlphaFoldDB" id="A0A4U0T866"/>
<evidence type="ECO:0000313" key="3">
    <source>
        <dbReference type="Proteomes" id="UP000305778"/>
    </source>
</evidence>
<sequence>MRNTVHAEWTKLRTLGGIGWLLLATIGLTVALSAGTAKAVICREGCTQDITKLSLTGIDIGQAVVAVLAVLVISGEYSTGMIRTTFTAMPLRTTVLTAKAIVLSGVVLMAGAVAVLGSVLAGRLILPGNGFTAAQGFAPLSLADGPTLRAAVGSVLYLVLIALLSLGAATAVRDAATAIGIVLGLLFIFPILAHVVSDPDWQKHLQQIAPMTAGLAVQSTNGLDSLPIGPWAGLGVLTAWAAGALLVGWLLLRLRDA</sequence>
<comment type="caution">
    <text evidence="2">The sequence shown here is derived from an EMBL/GenBank/DDBJ whole genome shotgun (WGS) entry which is preliminary data.</text>
</comment>
<keyword evidence="3" id="KW-1185">Reference proteome</keyword>
<gene>
    <name evidence="2" type="ORF">FCI23_18230</name>
</gene>
<proteinExistence type="predicted"/>
<evidence type="ECO:0000256" key="1">
    <source>
        <dbReference type="SAM" id="Phobius"/>
    </source>
</evidence>
<feature type="transmembrane region" description="Helical" evidence="1">
    <location>
        <begin position="231"/>
        <end position="252"/>
    </location>
</feature>
<dbReference type="PANTHER" id="PTHR37305">
    <property type="entry name" value="INTEGRAL MEMBRANE PROTEIN-RELATED"/>
    <property type="match status" value="1"/>
</dbReference>
<dbReference type="Proteomes" id="UP000305778">
    <property type="component" value="Unassembled WGS sequence"/>
</dbReference>
<evidence type="ECO:0000313" key="2">
    <source>
        <dbReference type="EMBL" id="TKA10145.1"/>
    </source>
</evidence>
<feature type="transmembrane region" description="Helical" evidence="1">
    <location>
        <begin position="60"/>
        <end position="79"/>
    </location>
</feature>
<organism evidence="2 3">
    <name type="scientific">Actinacidiphila oryziradicis</name>
    <dbReference type="NCBI Taxonomy" id="2571141"/>
    <lineage>
        <taxon>Bacteria</taxon>
        <taxon>Bacillati</taxon>
        <taxon>Actinomycetota</taxon>
        <taxon>Actinomycetes</taxon>
        <taxon>Kitasatosporales</taxon>
        <taxon>Streptomycetaceae</taxon>
        <taxon>Actinacidiphila</taxon>
    </lineage>
</organism>
<reference evidence="2 3" key="1">
    <citation type="submission" date="2019-04" db="EMBL/GenBank/DDBJ databases">
        <title>Streptomyces oryziradicis sp. nov., a novel actinomycete isolated from rhizosphere soil of rice (Oryza sativa L.).</title>
        <authorList>
            <person name="Li C."/>
        </authorList>
    </citation>
    <scope>NUCLEOTIDE SEQUENCE [LARGE SCALE GENOMIC DNA]</scope>
    <source>
        <strain evidence="2 3">NEAU-C40</strain>
    </source>
</reference>
<keyword evidence="1" id="KW-0472">Membrane</keyword>
<feature type="transmembrane region" description="Helical" evidence="1">
    <location>
        <begin position="146"/>
        <end position="168"/>
    </location>
</feature>
<dbReference type="PANTHER" id="PTHR37305:SF1">
    <property type="entry name" value="MEMBRANE PROTEIN"/>
    <property type="match status" value="1"/>
</dbReference>
<feature type="transmembrane region" description="Helical" evidence="1">
    <location>
        <begin position="20"/>
        <end position="40"/>
    </location>
</feature>
<keyword evidence="1" id="KW-0812">Transmembrane</keyword>